<evidence type="ECO:0000313" key="3">
    <source>
        <dbReference type="Proteomes" id="UP000253769"/>
    </source>
</evidence>
<dbReference type="EMBL" id="QQOH01000001">
    <property type="protein sequence ID" value="RDE24999.1"/>
    <property type="molecule type" value="Genomic_DNA"/>
</dbReference>
<accession>A0A369WVB3</accession>
<dbReference type="GO" id="GO:0008081">
    <property type="term" value="F:phosphoric diester hydrolase activity"/>
    <property type="evidence" value="ECO:0007669"/>
    <property type="project" value="UniProtKB-ARBA"/>
</dbReference>
<dbReference type="PANTHER" id="PTHR43155">
    <property type="entry name" value="CYCLIC DI-GMP PHOSPHODIESTERASE PA4108-RELATED"/>
    <property type="match status" value="1"/>
</dbReference>
<evidence type="ECO:0000313" key="2">
    <source>
        <dbReference type="EMBL" id="RDE24999.1"/>
    </source>
</evidence>
<name>A0A369WVB3_9GAMM</name>
<dbReference type="Gene3D" id="1.10.3210.10">
    <property type="entry name" value="Hypothetical protein af1432"/>
    <property type="match status" value="1"/>
</dbReference>
<dbReference type="OrthoDB" id="9780948at2"/>
<dbReference type="Proteomes" id="UP000253769">
    <property type="component" value="Unassembled WGS sequence"/>
</dbReference>
<dbReference type="InterPro" id="IPR037522">
    <property type="entry name" value="HD_GYP_dom"/>
</dbReference>
<dbReference type="SUPFAM" id="SSF109604">
    <property type="entry name" value="HD-domain/PDEase-like"/>
    <property type="match status" value="1"/>
</dbReference>
<dbReference type="PANTHER" id="PTHR43155:SF2">
    <property type="entry name" value="CYCLIC DI-GMP PHOSPHODIESTERASE PA4108"/>
    <property type="match status" value="1"/>
</dbReference>
<feature type="domain" description="HD-GYP" evidence="1">
    <location>
        <begin position="111"/>
        <end position="304"/>
    </location>
</feature>
<dbReference type="AlphaFoldDB" id="A0A369WVB3"/>
<protein>
    <submittedName>
        <fullName evidence="2">HDOD domain-containing protein</fullName>
    </submittedName>
</protein>
<gene>
    <name evidence="2" type="ORF">DV711_05365</name>
</gene>
<comment type="caution">
    <text evidence="2">The sequence shown here is derived from an EMBL/GenBank/DDBJ whole genome shotgun (WGS) entry which is preliminary data.</text>
</comment>
<dbReference type="InterPro" id="IPR003607">
    <property type="entry name" value="HD/PDEase_dom"/>
</dbReference>
<dbReference type="RefSeq" id="WP_114694593.1">
    <property type="nucleotide sequence ID" value="NZ_QQOH01000001.1"/>
</dbReference>
<keyword evidence="3" id="KW-1185">Reference proteome</keyword>
<reference evidence="2 3" key="1">
    <citation type="submission" date="2018-07" db="EMBL/GenBank/DDBJ databases">
        <title>Motiliproteus coralliicola sp. nov., a bacterium isolated from Coral.</title>
        <authorList>
            <person name="Wang G."/>
        </authorList>
    </citation>
    <scope>NUCLEOTIDE SEQUENCE [LARGE SCALE GENOMIC DNA]</scope>
    <source>
        <strain evidence="2 3">C34</strain>
    </source>
</reference>
<organism evidence="2 3">
    <name type="scientific">Motiliproteus coralliicola</name>
    <dbReference type="NCBI Taxonomy" id="2283196"/>
    <lineage>
        <taxon>Bacteria</taxon>
        <taxon>Pseudomonadati</taxon>
        <taxon>Pseudomonadota</taxon>
        <taxon>Gammaproteobacteria</taxon>
        <taxon>Oceanospirillales</taxon>
        <taxon>Oceanospirillaceae</taxon>
        <taxon>Motiliproteus</taxon>
    </lineage>
</organism>
<proteinExistence type="predicted"/>
<dbReference type="Pfam" id="PF13487">
    <property type="entry name" value="HD_5"/>
    <property type="match status" value="1"/>
</dbReference>
<sequence>MGEVKAGAASAQFLQHLTEVNETQQVIASEDIYNQFGVLLVSKGSRINPQAQRQLQQHRLDKDIDQQIELEQTLTGLELFQLTQSLLEQDPELKRLHHNNRFEDPFRHFCLIEDLPLPLRQKLTIMKQQLPALFEHSLFCGWASTLIAREMKLSSEACRRAYICGLLHDIGMLYLAPELQTQAPLNSDSWRALQSHVVIGQRCLEGLGLHPSIGQGILEHHERLDQTGYPSRKSPDKLNKLGQVVASADMLYNLCSNELNSSDKQVHDALPYFKVHHSSFNAEIHAALMRVLSRAGTPAEDESTPLQPVNLDRVRSVNRQLASMLEPLPPLIEKIGLLDLNESRKLATMMGAINQVLSTSGIADSQLKDWLMADMDPSDPDNHSCLKEIDAMQYELLWLLKRLGWNLDSLLNCKEAASLSERGELELYRQQLQQGLEQGFGYFRQEVNNS</sequence>
<dbReference type="CDD" id="cd00077">
    <property type="entry name" value="HDc"/>
    <property type="match status" value="1"/>
</dbReference>
<dbReference type="PROSITE" id="PS51832">
    <property type="entry name" value="HD_GYP"/>
    <property type="match status" value="1"/>
</dbReference>
<evidence type="ECO:0000259" key="1">
    <source>
        <dbReference type="PROSITE" id="PS51832"/>
    </source>
</evidence>